<dbReference type="GeneID" id="26625583"/>
<dbReference type="Pfam" id="PF17441">
    <property type="entry name" value="DUF5419"/>
    <property type="match status" value="1"/>
</dbReference>
<dbReference type="OrthoDB" id="25019at10239"/>
<name>A0A088FRU3_9CAUD</name>
<evidence type="ECO:0000313" key="1">
    <source>
        <dbReference type="EMBL" id="AIM51138.1"/>
    </source>
</evidence>
<accession>A0A088FRU3</accession>
<dbReference type="RefSeq" id="YP_009198513.1">
    <property type="nucleotide sequence ID" value="NC_028798.1"/>
</dbReference>
<dbReference type="Proteomes" id="UP000029346">
    <property type="component" value="Segment"/>
</dbReference>
<proteinExistence type="predicted"/>
<evidence type="ECO:0000313" key="2">
    <source>
        <dbReference type="Proteomes" id="UP000029346"/>
    </source>
</evidence>
<dbReference type="InterPro" id="IPR039451">
    <property type="entry name" value="DUF5419"/>
</dbReference>
<dbReference type="EMBL" id="KM233454">
    <property type="protein sequence ID" value="AIM51138.1"/>
    <property type="molecule type" value="Genomic_DNA"/>
</dbReference>
<sequence>MSFQEWMRRVDRVMLAVTGLTHRDIADWNYRDAYDDDVSPRTAALKALANSL</sequence>
<gene>
    <name evidence="1" type="ORF">PBI_MARQUARDT_88</name>
</gene>
<dbReference type="KEGG" id="vg:26625583"/>
<organism evidence="1 2">
    <name type="scientific">Mycobacterium phage MarQuardt</name>
    <dbReference type="NCBI Taxonomy" id="1527516"/>
    <lineage>
        <taxon>Viruses</taxon>
        <taxon>Duplodnaviria</taxon>
        <taxon>Heunggongvirae</taxon>
        <taxon>Uroviricota</taxon>
        <taxon>Caudoviricetes</taxon>
        <taxon>Microwolfvirus</taxon>
        <taxon>Microwolfvirus JHC117</taxon>
    </lineage>
</organism>
<protein>
    <submittedName>
        <fullName evidence="1">Uncharacterized protein</fullName>
    </submittedName>
</protein>
<reference evidence="1 2" key="1">
    <citation type="submission" date="2014-07" db="EMBL/GenBank/DDBJ databases">
        <authorList>
            <person name="Barna A.M."/>
            <person name="Butterbrodt E.W."/>
            <person name="Cole K.D."/>
            <person name="Kelling B.L."/>
            <person name="Kponou M.-M.Y."/>
            <person name="Mack M.A."/>
            <person name="Mohn T.C."/>
            <person name="Neisius C."/>
            <person name="Nolting E.C."/>
            <person name="Pumper S.J."/>
            <person name="Schmidt M.E."/>
            <person name="Sirek E."/>
            <person name="Sorge E.L."/>
            <person name="Wilson R.K."/>
            <person name="Bonilla J.A."/>
            <person name="Klyczek K."/>
            <person name="Mogen K.L."/>
            <person name="Serrano M.G."/>
            <person name="Buck G."/>
            <person name="Lee V."/>
            <person name="Wang Y."/>
            <person name="Carvalho R."/>
            <person name="Voegtly L."/>
            <person name="Shi R."/>
            <person name="Duckworth R."/>
            <person name="Johnson A."/>
            <person name="Loviza R."/>
            <person name="Walstead R."/>
            <person name="Shah Z."/>
            <person name="Kiflezghi M."/>
            <person name="Wade K."/>
            <person name="Anders K.R."/>
            <person name="Braun M.A."/>
            <person name="Delesalle V.A."/>
            <person name="Hughes L.E."/>
            <person name="Ware V.C."/>
            <person name="Bradley K.W."/>
            <person name="Barker L.P."/>
            <person name="Asai D.J."/>
            <person name="Bowman C.A."/>
            <person name="Russell D.A."/>
            <person name="Pope W.H."/>
            <person name="Jacobs-Sera D."/>
            <person name="Hendrix R.W."/>
            <person name="Hatfull G.F."/>
        </authorList>
    </citation>
    <scope>NUCLEOTIDE SEQUENCE [LARGE SCALE GENOMIC DNA]</scope>
</reference>